<evidence type="ECO:0000259" key="3">
    <source>
        <dbReference type="PROSITE" id="PS50835"/>
    </source>
</evidence>
<proteinExistence type="predicted"/>
<feature type="chain" id="PRO_5041745277" evidence="2">
    <location>
        <begin position="18"/>
        <end position="340"/>
    </location>
</feature>
<dbReference type="PANTHER" id="PTHR47011:SF1">
    <property type="entry name" value="CD226 ANTIGEN"/>
    <property type="match status" value="1"/>
</dbReference>
<gene>
    <name evidence="5" type="primary">CD226</name>
</gene>
<organism evidence="4 5">
    <name type="scientific">Eublepharis macularius</name>
    <name type="common">Leopard gecko</name>
    <name type="synonym">Cyrtodactylus macularius</name>
    <dbReference type="NCBI Taxonomy" id="481883"/>
    <lineage>
        <taxon>Eukaryota</taxon>
        <taxon>Metazoa</taxon>
        <taxon>Chordata</taxon>
        <taxon>Craniata</taxon>
        <taxon>Vertebrata</taxon>
        <taxon>Euteleostomi</taxon>
        <taxon>Lepidosauria</taxon>
        <taxon>Squamata</taxon>
        <taxon>Bifurcata</taxon>
        <taxon>Gekkota</taxon>
        <taxon>Eublepharidae</taxon>
        <taxon>Eublepharinae</taxon>
        <taxon>Eublepharis</taxon>
    </lineage>
</organism>
<accession>A0AA97JNQ8</accession>
<dbReference type="GeneID" id="129333818"/>
<dbReference type="SMART" id="SM00406">
    <property type="entry name" value="IGv"/>
    <property type="match status" value="2"/>
</dbReference>
<dbReference type="SUPFAM" id="SSF48726">
    <property type="entry name" value="Immunoglobulin"/>
    <property type="match status" value="2"/>
</dbReference>
<dbReference type="InterPro" id="IPR036179">
    <property type="entry name" value="Ig-like_dom_sf"/>
</dbReference>
<feature type="signal peptide" evidence="2">
    <location>
        <begin position="1"/>
        <end position="17"/>
    </location>
</feature>
<dbReference type="AlphaFoldDB" id="A0AA97JNQ8"/>
<dbReference type="InterPro" id="IPR003599">
    <property type="entry name" value="Ig_sub"/>
</dbReference>
<keyword evidence="1" id="KW-0472">Membrane</keyword>
<evidence type="ECO:0000256" key="1">
    <source>
        <dbReference type="SAM" id="Phobius"/>
    </source>
</evidence>
<feature type="domain" description="Ig-like" evidence="3">
    <location>
        <begin position="22"/>
        <end position="111"/>
    </location>
</feature>
<dbReference type="GO" id="GO:0002729">
    <property type="term" value="P:positive regulation of natural killer cell cytokine production"/>
    <property type="evidence" value="ECO:0007669"/>
    <property type="project" value="InterPro"/>
</dbReference>
<dbReference type="Pfam" id="PF07686">
    <property type="entry name" value="V-set"/>
    <property type="match status" value="2"/>
</dbReference>
<dbReference type="InterPro" id="IPR007110">
    <property type="entry name" value="Ig-like_dom"/>
</dbReference>
<feature type="transmembrane region" description="Helical" evidence="1">
    <location>
        <begin position="253"/>
        <end position="280"/>
    </location>
</feature>
<dbReference type="SMART" id="SM00409">
    <property type="entry name" value="IG"/>
    <property type="match status" value="2"/>
</dbReference>
<dbReference type="PANTHER" id="PTHR47011">
    <property type="entry name" value="CD226 ANTIGEN"/>
    <property type="match status" value="1"/>
</dbReference>
<reference evidence="5" key="1">
    <citation type="submission" date="2025-08" db="UniProtKB">
        <authorList>
            <consortium name="RefSeq"/>
        </authorList>
    </citation>
    <scope>IDENTIFICATION</scope>
    <source>
        <tissue evidence="5">Blood</tissue>
    </source>
</reference>
<keyword evidence="4" id="KW-1185">Reference proteome</keyword>
<keyword evidence="1" id="KW-1133">Transmembrane helix</keyword>
<dbReference type="RefSeq" id="XP_054841688.1">
    <property type="nucleotide sequence ID" value="XM_054985713.1"/>
</dbReference>
<dbReference type="InterPro" id="IPR013106">
    <property type="entry name" value="Ig_V-set"/>
</dbReference>
<dbReference type="KEGG" id="emc:129333818"/>
<dbReference type="CTD" id="10666"/>
<dbReference type="GO" id="GO:0002891">
    <property type="term" value="P:positive regulation of immunoglobulin mediated immune response"/>
    <property type="evidence" value="ECO:0007669"/>
    <property type="project" value="TreeGrafter"/>
</dbReference>
<keyword evidence="1" id="KW-0812">Transmembrane</keyword>
<dbReference type="InterPro" id="IPR013783">
    <property type="entry name" value="Ig-like_fold"/>
</dbReference>
<evidence type="ECO:0000256" key="2">
    <source>
        <dbReference type="SAM" id="SignalP"/>
    </source>
</evidence>
<keyword evidence="2" id="KW-0732">Signal</keyword>
<sequence length="340" mass="37223">MHCLTLILITILQTCKGCFSVAEEGEPVDSTVKLTNNMTLKCVYPKIAKISLISWIKKSKGKETIAVFSLPHDLYINSTYKNRVSIVNNTVNDKSLVFNSTAEADIGLYVCSFQSFPFGKWEKKIRVVQSGNFIPPVSAASHVIIEPGRNVTFRCETDAVIAMNSVKWKRVQEDTVDNIVQCNLNSSVHGSDYQERVEVNCSTSANTVVLRNVTPSDAGIFCCCYIGASGESGDNWTKLTVTVDVPLDYKQTIFAVAGGAGAGAAVLLLMLTLSIVATVVHCRKKKRKRIVMPPKVPFTSNIQPYNSSRISAFHGPLNGSEGETTTAFATKEEAIYVNYQ</sequence>
<dbReference type="PROSITE" id="PS50835">
    <property type="entry name" value="IG_LIKE"/>
    <property type="match status" value="2"/>
</dbReference>
<dbReference type="GO" id="GO:0009897">
    <property type="term" value="C:external side of plasma membrane"/>
    <property type="evidence" value="ECO:0007669"/>
    <property type="project" value="TreeGrafter"/>
</dbReference>
<protein>
    <submittedName>
        <fullName evidence="5">CD226 antigen</fullName>
    </submittedName>
</protein>
<dbReference type="InterPro" id="IPR042842">
    <property type="entry name" value="CD226"/>
</dbReference>
<evidence type="ECO:0000313" key="5">
    <source>
        <dbReference type="RefSeq" id="XP_054841688.1"/>
    </source>
</evidence>
<feature type="domain" description="Ig-like" evidence="3">
    <location>
        <begin position="135"/>
        <end position="223"/>
    </location>
</feature>
<name>A0AA97JNQ8_EUBMA</name>
<dbReference type="Gene3D" id="2.60.40.10">
    <property type="entry name" value="Immunoglobulins"/>
    <property type="match status" value="2"/>
</dbReference>
<evidence type="ECO:0000313" key="4">
    <source>
        <dbReference type="Proteomes" id="UP001190640"/>
    </source>
</evidence>
<dbReference type="Proteomes" id="UP001190640">
    <property type="component" value="Chromosome 7"/>
</dbReference>
<dbReference type="GO" id="GO:0050839">
    <property type="term" value="F:cell adhesion molecule binding"/>
    <property type="evidence" value="ECO:0007669"/>
    <property type="project" value="TreeGrafter"/>
</dbReference>